<dbReference type="AlphaFoldDB" id="A0A8H3E1K1"/>
<feature type="compositionally biased region" description="Basic and acidic residues" evidence="1">
    <location>
        <begin position="112"/>
        <end position="148"/>
    </location>
</feature>
<evidence type="ECO:0000256" key="1">
    <source>
        <dbReference type="SAM" id="MobiDB-lite"/>
    </source>
</evidence>
<evidence type="ECO:0000313" key="2">
    <source>
        <dbReference type="EMBL" id="CAE7154027.1"/>
    </source>
</evidence>
<dbReference type="EMBL" id="CAJNJQ010001898">
    <property type="protein sequence ID" value="CAE7154027.1"/>
    <property type="molecule type" value="Genomic_DNA"/>
</dbReference>
<organism evidence="2 3">
    <name type="scientific">Rhizoctonia solani</name>
    <dbReference type="NCBI Taxonomy" id="456999"/>
    <lineage>
        <taxon>Eukaryota</taxon>
        <taxon>Fungi</taxon>
        <taxon>Dikarya</taxon>
        <taxon>Basidiomycota</taxon>
        <taxon>Agaricomycotina</taxon>
        <taxon>Agaricomycetes</taxon>
        <taxon>Cantharellales</taxon>
        <taxon>Ceratobasidiaceae</taxon>
        <taxon>Rhizoctonia</taxon>
    </lineage>
</organism>
<proteinExistence type="predicted"/>
<feature type="compositionally biased region" description="Low complexity" evidence="1">
    <location>
        <begin position="537"/>
        <end position="549"/>
    </location>
</feature>
<protein>
    <submittedName>
        <fullName evidence="2">Uncharacterized protein</fullName>
    </submittedName>
</protein>
<feature type="region of interest" description="Disordered" evidence="1">
    <location>
        <begin position="471"/>
        <end position="556"/>
    </location>
</feature>
<gene>
    <name evidence="2" type="ORF">RDB_LOCUS91633</name>
</gene>
<evidence type="ECO:0000313" key="3">
    <source>
        <dbReference type="Proteomes" id="UP000663827"/>
    </source>
</evidence>
<name>A0A8H3E1K1_9AGAM</name>
<dbReference type="Proteomes" id="UP000663827">
    <property type="component" value="Unassembled WGS sequence"/>
</dbReference>
<feature type="region of interest" description="Disordered" evidence="1">
    <location>
        <begin position="112"/>
        <end position="169"/>
    </location>
</feature>
<reference evidence="2" key="1">
    <citation type="submission" date="2021-01" db="EMBL/GenBank/DDBJ databases">
        <authorList>
            <person name="Kaushik A."/>
        </authorList>
    </citation>
    <scope>NUCLEOTIDE SEQUENCE</scope>
    <source>
        <strain evidence="2">AG5</strain>
    </source>
</reference>
<feature type="compositionally biased region" description="Basic and acidic residues" evidence="1">
    <location>
        <begin position="492"/>
        <end position="521"/>
    </location>
</feature>
<comment type="caution">
    <text evidence="2">The sequence shown here is derived from an EMBL/GenBank/DDBJ whole genome shotgun (WGS) entry which is preliminary data.</text>
</comment>
<sequence length="585" mass="65881">MAESPLEVDFEQYDLLIMLGEKLLSGNSEIQTYQLTGLIEDIVGKGNEFKKLRSRLLAWLESSQEEKDLFHFPPDIRVLPGARVLEHAKALKIGFEPTLRETRSKKINTLSMDEKIDEGGESGLDKQAGETQGKRKPETNGQDKEKVGNRKRQKKIGAKEAPAPGTKYNSSMKVVNGQICGQLAQFPLEESDVAFTNDVVFGTSHIFSHTIANWRVINEDGEDVNILPSTPLSAKSKLYLLGVCGALNVETESGQRLALGWWLPDPDPEKRKWKASVEILWLRIRLTGFRPTALNFREENVTLMVAYGEKAQYILQSPHPEYAFRWEVCSEKFSEFDHFVDGDLTGARPSWFEDQWWTDVTKEHKEWVAKDSTVLRFQPASIPQVDRQVIKAEVNLAVAQGALERHEGLNAKDHRAIQALESSRPTHRRRTIGEQNISNKIKAIQACVDHRANDVREAESVVSLWRQKLDQAQKSKRKQRAKLAPLLNKVTESNESKAGKKFEQGKQGKQGKWDEQGKQDESTPIPPKSCDRLAVWSSESPSSPQQQQSHAGNLAWTSSEFNPRIFGGQLVLSQANPSKANFPSV</sequence>
<accession>A0A8H3E1K1</accession>